<evidence type="ECO:0000259" key="8">
    <source>
        <dbReference type="Pfam" id="PF07687"/>
    </source>
</evidence>
<dbReference type="NCBIfam" id="NF006400">
    <property type="entry name" value="PRK08651.1-3"/>
    <property type="match status" value="1"/>
</dbReference>
<keyword evidence="5" id="KW-0378">Hydrolase</keyword>
<proteinExistence type="inferred from homology"/>
<evidence type="ECO:0000256" key="1">
    <source>
        <dbReference type="ARBA" id="ARBA00001941"/>
    </source>
</evidence>
<keyword evidence="4" id="KW-0479">Metal-binding</keyword>
<reference evidence="9" key="1">
    <citation type="journal article" date="1998" name="Int. J. Syst. Bacteriol. 48 Pt">
        <title>Thermococcus guaymasensis sp. nov. and Thermococcus aggregans sp. nov., two novel thermophilic archaea isolated from the Guaymas Basin hydrothermal vent site.</title>
        <authorList>
            <person name="Canganella F."/>
            <person name="Jones W.J."/>
            <person name="Gambacorta A."/>
            <person name="Antranikian G."/>
        </authorList>
    </citation>
    <scope>NUCLEOTIDE SEQUENCE</scope>
    <source>
        <strain evidence="9">TY</strain>
    </source>
</reference>
<dbReference type="PANTHER" id="PTHR43808">
    <property type="entry name" value="ACETYLORNITHINE DEACETYLASE"/>
    <property type="match status" value="1"/>
</dbReference>
<evidence type="ECO:0000256" key="7">
    <source>
        <dbReference type="ARBA" id="ARBA00023285"/>
    </source>
</evidence>
<accession>A0A9E7MWS6</accession>
<evidence type="ECO:0000256" key="3">
    <source>
        <dbReference type="ARBA" id="ARBA00006247"/>
    </source>
</evidence>
<evidence type="ECO:0000256" key="4">
    <source>
        <dbReference type="ARBA" id="ARBA00022723"/>
    </source>
</evidence>
<feature type="domain" description="Peptidase M20 dimerisation" evidence="8">
    <location>
        <begin position="199"/>
        <end position="313"/>
    </location>
</feature>
<dbReference type="EMBL" id="CP099582">
    <property type="protein sequence ID" value="USS40303.1"/>
    <property type="molecule type" value="Genomic_DNA"/>
</dbReference>
<comment type="cofactor">
    <cofactor evidence="2">
        <name>Zn(2+)</name>
        <dbReference type="ChEBI" id="CHEBI:29105"/>
    </cofactor>
</comment>
<dbReference type="Proteomes" id="UP001055732">
    <property type="component" value="Chromosome"/>
</dbReference>
<evidence type="ECO:0000313" key="9">
    <source>
        <dbReference type="EMBL" id="USS40303.1"/>
    </source>
</evidence>
<dbReference type="InterPro" id="IPR011650">
    <property type="entry name" value="Peptidase_M20_dimer"/>
</dbReference>
<dbReference type="Pfam" id="PF01546">
    <property type="entry name" value="Peptidase_M20"/>
    <property type="match status" value="1"/>
</dbReference>
<evidence type="ECO:0000256" key="2">
    <source>
        <dbReference type="ARBA" id="ARBA00001947"/>
    </source>
</evidence>
<dbReference type="InterPro" id="IPR036264">
    <property type="entry name" value="Bact_exopeptidase_dim_dom"/>
</dbReference>
<evidence type="ECO:0000256" key="5">
    <source>
        <dbReference type="ARBA" id="ARBA00022801"/>
    </source>
</evidence>
<dbReference type="AlphaFoldDB" id="A0A9E7MWS6"/>
<dbReference type="Pfam" id="PF07687">
    <property type="entry name" value="M20_dimer"/>
    <property type="match status" value="1"/>
</dbReference>
<reference evidence="9" key="2">
    <citation type="submission" date="2022-06" db="EMBL/GenBank/DDBJ databases">
        <authorList>
            <person name="Park Y.-J."/>
        </authorList>
    </citation>
    <scope>NUCLEOTIDE SEQUENCE</scope>
    <source>
        <strain evidence="9">TY</strain>
    </source>
</reference>
<dbReference type="InterPro" id="IPR010182">
    <property type="entry name" value="ArgE/DapE"/>
</dbReference>
<dbReference type="Gene3D" id="3.40.630.10">
    <property type="entry name" value="Zn peptidases"/>
    <property type="match status" value="2"/>
</dbReference>
<organism evidence="9 10">
    <name type="scientific">Thermococcus aggregans</name>
    <dbReference type="NCBI Taxonomy" id="110163"/>
    <lineage>
        <taxon>Archaea</taxon>
        <taxon>Methanobacteriati</taxon>
        <taxon>Methanobacteriota</taxon>
        <taxon>Thermococci</taxon>
        <taxon>Thermococcales</taxon>
        <taxon>Thermococcaceae</taxon>
        <taxon>Thermococcus</taxon>
    </lineage>
</organism>
<gene>
    <name evidence="9" type="ORF">NF865_08230</name>
</gene>
<evidence type="ECO:0000256" key="6">
    <source>
        <dbReference type="ARBA" id="ARBA00022833"/>
    </source>
</evidence>
<dbReference type="NCBIfam" id="TIGR01910">
    <property type="entry name" value="DapE-ArgE"/>
    <property type="match status" value="1"/>
</dbReference>
<dbReference type="GO" id="GO:0016787">
    <property type="term" value="F:hydrolase activity"/>
    <property type="evidence" value="ECO:0007669"/>
    <property type="project" value="UniProtKB-KW"/>
</dbReference>
<comment type="similarity">
    <text evidence="3">Belongs to the peptidase M20A family.</text>
</comment>
<keyword evidence="10" id="KW-1185">Reference proteome</keyword>
<dbReference type="SUPFAM" id="SSF55031">
    <property type="entry name" value="Bacterial exopeptidase dimerisation domain"/>
    <property type="match status" value="1"/>
</dbReference>
<dbReference type="KEGG" id="tagg:NF865_08230"/>
<dbReference type="RefSeq" id="WP_253304260.1">
    <property type="nucleotide sequence ID" value="NZ_CP099582.1"/>
</dbReference>
<dbReference type="SUPFAM" id="SSF53187">
    <property type="entry name" value="Zn-dependent exopeptidases"/>
    <property type="match status" value="1"/>
</dbReference>
<comment type="cofactor">
    <cofactor evidence="1">
        <name>Co(2+)</name>
        <dbReference type="ChEBI" id="CHEBI:48828"/>
    </cofactor>
</comment>
<sequence length="412" mass="45981">MEKKIEEKIFEKIKEEKEDMIKILESLVRIPTQNPPGENYEEFVMTAKEYLDEKGIKTKVVRIPESFAKNFIENPQEYPRFILLAELKKGELTMHFNGHYDVVPAGEGWDIDPFSGKIIDGKLYGRGASDMKGGIASIISTLRILSEFEDHLDVGVNASLVPDEETTSMGTKYLIQENLVNADYAIITEPTSLKSIDIGCKGGIWMQVCVKGKAAHASRPWLGENAFEKGVLLVHAILTELKPKVTARTSKYEFHDQNSKRATMELGGYVKGGSKTNVIPDEFCFSIDRRVLPDEDVQEAYNEIIEFIKSKSKELGASYEVIVEDIENSYVLKGDRSIISAISQITESITGVQPRVGVKTGFTEMALFGAKGIKALTFGPGDENLAHVANEYIEIQQLIDSVKIFSTLLLRI</sequence>
<protein>
    <submittedName>
        <fullName evidence="9">M20 family metallopeptidase</fullName>
    </submittedName>
</protein>
<dbReference type="GO" id="GO:0046872">
    <property type="term" value="F:metal ion binding"/>
    <property type="evidence" value="ECO:0007669"/>
    <property type="project" value="UniProtKB-KW"/>
</dbReference>
<dbReference type="InterPro" id="IPR002933">
    <property type="entry name" value="Peptidase_M20"/>
</dbReference>
<keyword evidence="7" id="KW-0170">Cobalt</keyword>
<dbReference type="InterPro" id="IPR050072">
    <property type="entry name" value="Peptidase_M20A"/>
</dbReference>
<keyword evidence="6" id="KW-0862">Zinc</keyword>
<evidence type="ECO:0000313" key="10">
    <source>
        <dbReference type="Proteomes" id="UP001055732"/>
    </source>
</evidence>
<dbReference type="Gene3D" id="3.30.70.360">
    <property type="match status" value="1"/>
</dbReference>
<name>A0A9E7MWS6_THEAG</name>
<dbReference type="PANTHER" id="PTHR43808:SF32">
    <property type="entry name" value="ARGE_DAPE-RELATED DEACYLASE"/>
    <property type="match status" value="1"/>
</dbReference>